<evidence type="ECO:0000259" key="10">
    <source>
        <dbReference type="Pfam" id="PF01694"/>
    </source>
</evidence>
<dbReference type="SMART" id="SM00028">
    <property type="entry name" value="TPR"/>
    <property type="match status" value="2"/>
</dbReference>
<dbReference type="AlphaFoldDB" id="A0A7X2IZF6"/>
<dbReference type="GO" id="GO:0016020">
    <property type="term" value="C:membrane"/>
    <property type="evidence" value="ECO:0007669"/>
    <property type="project" value="UniProtKB-SubCell"/>
</dbReference>
<keyword evidence="3 9" id="KW-0812">Transmembrane</keyword>
<keyword evidence="4" id="KW-0378">Hydrolase</keyword>
<proteinExistence type="inferred from homology"/>
<evidence type="ECO:0000256" key="6">
    <source>
        <dbReference type="ARBA" id="ARBA00023136"/>
    </source>
</evidence>
<dbReference type="PANTHER" id="PTHR43731">
    <property type="entry name" value="RHOMBOID PROTEASE"/>
    <property type="match status" value="1"/>
</dbReference>
<dbReference type="InterPro" id="IPR019734">
    <property type="entry name" value="TPR_rpt"/>
</dbReference>
<feature type="transmembrane region" description="Helical" evidence="9">
    <location>
        <begin position="331"/>
        <end position="354"/>
    </location>
</feature>
<feature type="transmembrane region" description="Helical" evidence="9">
    <location>
        <begin position="248"/>
        <end position="272"/>
    </location>
</feature>
<evidence type="ECO:0000256" key="3">
    <source>
        <dbReference type="ARBA" id="ARBA00022692"/>
    </source>
</evidence>
<keyword evidence="6 9" id="KW-0472">Membrane</keyword>
<feature type="transmembrane region" description="Helical" evidence="9">
    <location>
        <begin position="308"/>
        <end position="324"/>
    </location>
</feature>
<organism evidence="11 12">
    <name type="scientific">Metabacillus lacus</name>
    <dbReference type="NCBI Taxonomy" id="1983721"/>
    <lineage>
        <taxon>Bacteria</taxon>
        <taxon>Bacillati</taxon>
        <taxon>Bacillota</taxon>
        <taxon>Bacilli</taxon>
        <taxon>Bacillales</taxon>
        <taxon>Bacillaceae</taxon>
        <taxon>Metabacillus</taxon>
    </lineage>
</organism>
<feature type="domain" description="Peptidase S54 rhomboid" evidence="10">
    <location>
        <begin position="243"/>
        <end position="376"/>
    </location>
</feature>
<dbReference type="Pfam" id="PF01694">
    <property type="entry name" value="Rhomboid"/>
    <property type="match status" value="1"/>
</dbReference>
<evidence type="ECO:0000256" key="9">
    <source>
        <dbReference type="SAM" id="Phobius"/>
    </source>
</evidence>
<comment type="similarity">
    <text evidence="2">Belongs to the peptidase S54 family.</text>
</comment>
<feature type="coiled-coil region" evidence="8">
    <location>
        <begin position="463"/>
        <end position="510"/>
    </location>
</feature>
<protein>
    <submittedName>
        <fullName evidence="11">Rhomboid family intramembrane serine protease</fullName>
    </submittedName>
</protein>
<feature type="repeat" description="TPR" evidence="7">
    <location>
        <begin position="481"/>
        <end position="514"/>
    </location>
</feature>
<dbReference type="InterPro" id="IPR035952">
    <property type="entry name" value="Rhomboid-like_sf"/>
</dbReference>
<feature type="transmembrane region" description="Helical" evidence="9">
    <location>
        <begin position="360"/>
        <end position="378"/>
    </location>
</feature>
<evidence type="ECO:0000256" key="4">
    <source>
        <dbReference type="ARBA" id="ARBA00022801"/>
    </source>
</evidence>
<dbReference type="Gene3D" id="1.25.40.10">
    <property type="entry name" value="Tetratricopeptide repeat domain"/>
    <property type="match status" value="1"/>
</dbReference>
<keyword evidence="7" id="KW-0802">TPR repeat</keyword>
<evidence type="ECO:0000256" key="5">
    <source>
        <dbReference type="ARBA" id="ARBA00022989"/>
    </source>
</evidence>
<keyword evidence="11" id="KW-0645">Protease</keyword>
<dbReference type="Gene3D" id="1.20.1540.10">
    <property type="entry name" value="Rhomboid-like"/>
    <property type="match status" value="1"/>
</dbReference>
<dbReference type="Proteomes" id="UP000448867">
    <property type="component" value="Unassembled WGS sequence"/>
</dbReference>
<comment type="caution">
    <text evidence="11">The sequence shown here is derived from an EMBL/GenBank/DDBJ whole genome shotgun (WGS) entry which is preliminary data.</text>
</comment>
<sequence length="526" mass="59197">MCISNGAPKEIGIIKKNGWGGTMVINQDFLYWKIANQLVLQHGYRMIHISRDQREIWLEPRKKQEFDVIRLKREDADWSNLLLQDMNQAGHTFESIRKRTGRRSFKVFNLYITALPPVDDWEYIFESSKLVEKTTLINQLLHTENVSDEAESIQEALPLSLEELSADAGIDDVQAVKQELLHYTAKRNKEEREIFQHGRPLLTYVFIAIQLVMFYILESAGGSTNTDVLIRFGAKENTLLLNGEWWRLVAPVFLHIGFLHLMMNTLALLYIGGAVERMFGSRRFLFIYLLSGIAGTLASFAFSPFVSAGASGAIFGCFGALLYMGVSKPKLFFRTIGANILVVIAINIAIGFTIPNIDNAGHLGGLAGGFLASFIFQLPNQRKVFVRMAGILTTAALLLGLFAYGNGQFAGAGSAYTVSKGQELIQNGNYQEAYDLLKTNQTEASSNEHMTLLAISEIQLQKNEDARENLQSIIDRNASYDQAYFFLAILEAEESNFEEARNYLQQAIRLNPDDQRYQELKNSLPQ</sequence>
<evidence type="ECO:0000256" key="7">
    <source>
        <dbReference type="PROSITE-ProRule" id="PRU00339"/>
    </source>
</evidence>
<dbReference type="InterPro" id="IPR050925">
    <property type="entry name" value="Rhomboid_protease_S54"/>
</dbReference>
<dbReference type="InterPro" id="IPR011990">
    <property type="entry name" value="TPR-like_helical_dom_sf"/>
</dbReference>
<accession>A0A7X2IZF6</accession>
<dbReference type="PANTHER" id="PTHR43731:SF14">
    <property type="entry name" value="PRESENILIN-ASSOCIATED RHOMBOID-LIKE PROTEIN, MITOCHONDRIAL"/>
    <property type="match status" value="1"/>
</dbReference>
<keyword evidence="8" id="KW-0175">Coiled coil</keyword>
<dbReference type="PROSITE" id="PS50005">
    <property type="entry name" value="TPR"/>
    <property type="match status" value="1"/>
</dbReference>
<name>A0A7X2IZF6_9BACI</name>
<keyword evidence="5 9" id="KW-1133">Transmembrane helix</keyword>
<dbReference type="GO" id="GO:0004252">
    <property type="term" value="F:serine-type endopeptidase activity"/>
    <property type="evidence" value="ECO:0007669"/>
    <property type="project" value="InterPro"/>
</dbReference>
<evidence type="ECO:0000256" key="1">
    <source>
        <dbReference type="ARBA" id="ARBA00004141"/>
    </source>
</evidence>
<dbReference type="EMBL" id="WKKI01000018">
    <property type="protein sequence ID" value="MRX72630.1"/>
    <property type="molecule type" value="Genomic_DNA"/>
</dbReference>
<evidence type="ECO:0000313" key="11">
    <source>
        <dbReference type="EMBL" id="MRX72630.1"/>
    </source>
</evidence>
<dbReference type="GO" id="GO:0006508">
    <property type="term" value="P:proteolysis"/>
    <property type="evidence" value="ECO:0007669"/>
    <property type="project" value="UniProtKB-KW"/>
</dbReference>
<dbReference type="Pfam" id="PF14559">
    <property type="entry name" value="TPR_19"/>
    <property type="match status" value="1"/>
</dbReference>
<feature type="transmembrane region" description="Helical" evidence="9">
    <location>
        <begin position="201"/>
        <end position="217"/>
    </location>
</feature>
<feature type="transmembrane region" description="Helical" evidence="9">
    <location>
        <begin position="284"/>
        <end position="302"/>
    </location>
</feature>
<comment type="subcellular location">
    <subcellularLocation>
        <location evidence="1">Membrane</location>
        <topology evidence="1">Multi-pass membrane protein</topology>
    </subcellularLocation>
</comment>
<gene>
    <name evidence="11" type="ORF">GJU40_10775</name>
</gene>
<keyword evidence="12" id="KW-1185">Reference proteome</keyword>
<feature type="transmembrane region" description="Helical" evidence="9">
    <location>
        <begin position="385"/>
        <end position="404"/>
    </location>
</feature>
<dbReference type="InterPro" id="IPR022764">
    <property type="entry name" value="Peptidase_S54_rhomboid_dom"/>
</dbReference>
<reference evidence="11 12" key="1">
    <citation type="submission" date="2019-11" db="EMBL/GenBank/DDBJ databases">
        <title>Bacillus lacus genome.</title>
        <authorList>
            <person name="Allen C.J."/>
            <person name="Newman J.D."/>
        </authorList>
    </citation>
    <scope>NUCLEOTIDE SEQUENCE [LARGE SCALE GENOMIC DNA]</scope>
    <source>
        <strain evidence="11 12">KCTC 33946</strain>
    </source>
</reference>
<dbReference type="PROSITE" id="PS50293">
    <property type="entry name" value="TPR_REGION"/>
    <property type="match status" value="1"/>
</dbReference>
<dbReference type="SUPFAM" id="SSF144091">
    <property type="entry name" value="Rhomboid-like"/>
    <property type="match status" value="1"/>
</dbReference>
<evidence type="ECO:0000256" key="8">
    <source>
        <dbReference type="SAM" id="Coils"/>
    </source>
</evidence>
<evidence type="ECO:0000256" key="2">
    <source>
        <dbReference type="ARBA" id="ARBA00009045"/>
    </source>
</evidence>
<dbReference type="OrthoDB" id="9813074at2"/>
<evidence type="ECO:0000313" key="12">
    <source>
        <dbReference type="Proteomes" id="UP000448867"/>
    </source>
</evidence>
<dbReference type="SUPFAM" id="SSF48452">
    <property type="entry name" value="TPR-like"/>
    <property type="match status" value="1"/>
</dbReference>